<keyword evidence="1" id="KW-0472">Membrane</keyword>
<accession>A2EM72</accession>
<feature type="transmembrane region" description="Helical" evidence="1">
    <location>
        <begin position="64"/>
        <end position="85"/>
    </location>
</feature>
<dbReference type="EMBL" id="DS113428">
    <property type="protein sequence ID" value="EAY06256.1"/>
    <property type="molecule type" value="Genomic_DNA"/>
</dbReference>
<keyword evidence="3" id="KW-1185">Reference proteome</keyword>
<evidence type="ECO:0000313" key="3">
    <source>
        <dbReference type="Proteomes" id="UP000001542"/>
    </source>
</evidence>
<feature type="transmembrane region" description="Helical" evidence="1">
    <location>
        <begin position="191"/>
        <end position="212"/>
    </location>
</feature>
<dbReference type="OrthoDB" id="1890790at2759"/>
<feature type="transmembrane region" description="Helical" evidence="1">
    <location>
        <begin position="161"/>
        <end position="179"/>
    </location>
</feature>
<keyword evidence="1" id="KW-1133">Transmembrane helix</keyword>
<gene>
    <name evidence="2" type="ORF">TVAG_034350</name>
</gene>
<reference evidence="2" key="1">
    <citation type="submission" date="2006-10" db="EMBL/GenBank/DDBJ databases">
        <authorList>
            <person name="Amadeo P."/>
            <person name="Zhao Q."/>
            <person name="Wortman J."/>
            <person name="Fraser-Liggett C."/>
            <person name="Carlton J."/>
        </authorList>
    </citation>
    <scope>NUCLEOTIDE SEQUENCE</scope>
    <source>
        <strain evidence="2">G3</strain>
    </source>
</reference>
<proteinExistence type="predicted"/>
<dbReference type="VEuPathDB" id="TrichDB:TVAG_034350"/>
<name>A2EM72_TRIV3</name>
<dbReference type="KEGG" id="tva:4764131"/>
<organism evidence="2 3">
    <name type="scientific">Trichomonas vaginalis (strain ATCC PRA-98 / G3)</name>
    <dbReference type="NCBI Taxonomy" id="412133"/>
    <lineage>
        <taxon>Eukaryota</taxon>
        <taxon>Metamonada</taxon>
        <taxon>Parabasalia</taxon>
        <taxon>Trichomonadida</taxon>
        <taxon>Trichomonadidae</taxon>
        <taxon>Trichomonas</taxon>
    </lineage>
</organism>
<keyword evidence="1" id="KW-0812">Transmembrane</keyword>
<evidence type="ECO:0000313" key="2">
    <source>
        <dbReference type="EMBL" id="EAY06256.1"/>
    </source>
</evidence>
<reference evidence="2" key="2">
    <citation type="journal article" date="2007" name="Science">
        <title>Draft genome sequence of the sexually transmitted pathogen Trichomonas vaginalis.</title>
        <authorList>
            <person name="Carlton J.M."/>
            <person name="Hirt R.P."/>
            <person name="Silva J.C."/>
            <person name="Delcher A.L."/>
            <person name="Schatz M."/>
            <person name="Zhao Q."/>
            <person name="Wortman J.R."/>
            <person name="Bidwell S.L."/>
            <person name="Alsmark U.C.M."/>
            <person name="Besteiro S."/>
            <person name="Sicheritz-Ponten T."/>
            <person name="Noel C.J."/>
            <person name="Dacks J.B."/>
            <person name="Foster P.G."/>
            <person name="Simillion C."/>
            <person name="Van de Peer Y."/>
            <person name="Miranda-Saavedra D."/>
            <person name="Barton G.J."/>
            <person name="Westrop G.D."/>
            <person name="Mueller S."/>
            <person name="Dessi D."/>
            <person name="Fiori P.L."/>
            <person name="Ren Q."/>
            <person name="Paulsen I."/>
            <person name="Zhang H."/>
            <person name="Bastida-Corcuera F.D."/>
            <person name="Simoes-Barbosa A."/>
            <person name="Brown M.T."/>
            <person name="Hayes R.D."/>
            <person name="Mukherjee M."/>
            <person name="Okumura C.Y."/>
            <person name="Schneider R."/>
            <person name="Smith A.J."/>
            <person name="Vanacova S."/>
            <person name="Villalvazo M."/>
            <person name="Haas B.J."/>
            <person name="Pertea M."/>
            <person name="Feldblyum T.V."/>
            <person name="Utterback T.R."/>
            <person name="Shu C.L."/>
            <person name="Osoegawa K."/>
            <person name="de Jong P.J."/>
            <person name="Hrdy I."/>
            <person name="Horvathova L."/>
            <person name="Zubacova Z."/>
            <person name="Dolezal P."/>
            <person name="Malik S.B."/>
            <person name="Logsdon J.M. Jr."/>
            <person name="Henze K."/>
            <person name="Gupta A."/>
            <person name="Wang C.C."/>
            <person name="Dunne R.L."/>
            <person name="Upcroft J.A."/>
            <person name="Upcroft P."/>
            <person name="White O."/>
            <person name="Salzberg S.L."/>
            <person name="Tang P."/>
            <person name="Chiu C.-H."/>
            <person name="Lee Y.-S."/>
            <person name="Embley T.M."/>
            <person name="Coombs G.H."/>
            <person name="Mottram J.C."/>
            <person name="Tachezy J."/>
            <person name="Fraser-Liggett C.M."/>
            <person name="Johnson P.J."/>
        </authorList>
    </citation>
    <scope>NUCLEOTIDE SEQUENCE [LARGE SCALE GENOMIC DNA]</scope>
    <source>
        <strain evidence="2">G3</strain>
    </source>
</reference>
<protein>
    <submittedName>
        <fullName evidence="2">Uncharacterized protein</fullName>
    </submittedName>
</protein>
<dbReference type="Proteomes" id="UP000001542">
    <property type="component" value="Unassembled WGS sequence"/>
</dbReference>
<feature type="transmembrane region" description="Helical" evidence="1">
    <location>
        <begin position="218"/>
        <end position="237"/>
    </location>
</feature>
<feature type="transmembrane region" description="Helical" evidence="1">
    <location>
        <begin position="91"/>
        <end position="109"/>
    </location>
</feature>
<dbReference type="RefSeq" id="XP_001318479.1">
    <property type="nucleotide sequence ID" value="XM_001318444.1"/>
</dbReference>
<evidence type="ECO:0000256" key="1">
    <source>
        <dbReference type="SAM" id="Phobius"/>
    </source>
</evidence>
<dbReference type="VEuPathDB" id="TrichDB:TVAGG3_0640830"/>
<feature type="transmembrane region" description="Helical" evidence="1">
    <location>
        <begin position="20"/>
        <end position="43"/>
    </location>
</feature>
<feature type="transmembrane region" description="Helical" evidence="1">
    <location>
        <begin position="121"/>
        <end position="141"/>
    </location>
</feature>
<dbReference type="AlphaFoldDB" id="A2EM72"/>
<dbReference type="InParanoid" id="A2EM72"/>
<sequence>MQIISVIWIGGGCFGSNGPYITSIIASSITIILIISICIRARVYASYKSMKPIEINIMFAISSYIFPILTSFTTNCVGSTIYNFVKGNVEAVQVVGFILAIIAFFVQVYMQYNFISPRVMFLHDVMLMWTPGSAALVTFALEINSALFTATIQSDKISSTVELAVIFIISYVIGIYLFLDSMFLNKIYGNIFCSMLISNGSSSILNIVALYTKIDYNILFFIIIIFVILSYLILHFMHSKFSQISMVRLDSASQDEYFYGRSDNLARDVRRSLDYCSPGIFMFPIYDQFLEENNDIKDMLFVYVRIVSAFPSYKYKLEVVDDYLKKSSINCRSLLNFQVQLLLCHRNTAATSKIVKKFDSIDSISKILTSNTKKFWENVLHGNTDAFWPSLLTCDSLSREMSKEISQLVNNYI</sequence>